<dbReference type="SUPFAM" id="SSF52151">
    <property type="entry name" value="FabD/lysophospholipase-like"/>
    <property type="match status" value="1"/>
</dbReference>
<dbReference type="RefSeq" id="WP_385869576.1">
    <property type="nucleotide sequence ID" value="NZ_JBHSYM010000047.1"/>
</dbReference>
<dbReference type="SUPFAM" id="SSF55048">
    <property type="entry name" value="Probable ACP-binding domain of malonyl-CoA ACP transacylase"/>
    <property type="match status" value="1"/>
</dbReference>
<protein>
    <submittedName>
        <fullName evidence="9">Type I polyketide synthase</fullName>
    </submittedName>
</protein>
<accession>A0ABW2E4Q1</accession>
<dbReference type="PROSITE" id="PS52004">
    <property type="entry name" value="KS3_2"/>
    <property type="match status" value="1"/>
</dbReference>
<dbReference type="InterPro" id="IPR016039">
    <property type="entry name" value="Thiolase-like"/>
</dbReference>
<keyword evidence="10" id="KW-1185">Reference proteome</keyword>
<dbReference type="InterPro" id="IPR014030">
    <property type="entry name" value="Ketoacyl_synth_N"/>
</dbReference>
<dbReference type="Pfam" id="PF00109">
    <property type="entry name" value="ketoacyl-synt"/>
    <property type="match status" value="1"/>
</dbReference>
<proteinExistence type="predicted"/>
<sequence length="752" mass="79669">MANDEKLLEYLKRVTAELHQTRQRLQEVETAEQEPIAIVAMSCRYPGGIKSPEDLWQLVAEGRDAIADFPSDRGWRTGELFSDEPDDAGTSYVREGGFLDGAGEFDPGFFGISPREAVAMDPQQRLLLEASWEALERAGVNPQTLRGERVGVFAGSGVQDYEHVLGEAPEVAEAYMTTATAAAVISGRISFALGLEGPAVTVDTACSSSLVALHLACQALRRKECGMALAGGVMVMATPAPFIAFSRQRGLATDGRCRAFSDDAAGTGWGEGVGVLVVERLSDARRNGHPVLAVVRGSAINQDGASNGLTAPSGPAQQRVIRQALADARLTTSDVDVVEGHGTGTTLGDPIEAQALLTTYGQGRPDGRPLYLGSIKSNIGHAHAAAGVSGVIKMVEALRHGVLPRTLHVSKPTSHVDWSSGAVELLTEAREWPETDRPRRAAVSSFGLSGTNAHVILEQAPTAEQPEEAAEPVRTLPAVPWVVSGKTAQALHAQAERLLGYANEADRSLLDTGYSLATTRAALEHRAVVLAADLDEARAGLTALATGETAANVVRGTTSTGATAFLFTGQGSQRLGMGRDLYAAFPAFATAFDTVTDTLDQHLTIPLRTVIWDSDDSTLLDRTEYTQPALFAIEVALFRLLESWGIRPDYVAGHSIGELAAAHAAGVLSLEDAAALVTARGRLMQALPEGGTMIAVQATEEEILPLLTDQVSIAALNGPMSVVISGDETEAQAIADRFPDRKTKRLRTSHAF</sequence>
<evidence type="ECO:0000256" key="6">
    <source>
        <dbReference type="ARBA" id="ARBA00023268"/>
    </source>
</evidence>
<dbReference type="Gene3D" id="3.40.366.10">
    <property type="entry name" value="Malonyl-Coenzyme A Acyl Carrier Protein, domain 2"/>
    <property type="match status" value="1"/>
</dbReference>
<evidence type="ECO:0000256" key="2">
    <source>
        <dbReference type="ARBA" id="ARBA00022450"/>
    </source>
</evidence>
<dbReference type="Pfam" id="PF02801">
    <property type="entry name" value="Ketoacyl-synt_C"/>
    <property type="match status" value="1"/>
</dbReference>
<dbReference type="Pfam" id="PF00698">
    <property type="entry name" value="Acyl_transf_1"/>
    <property type="match status" value="1"/>
</dbReference>
<comment type="caution">
    <text evidence="9">The sequence shown here is derived from an EMBL/GenBank/DDBJ whole genome shotgun (WGS) entry which is preliminary data.</text>
</comment>
<dbReference type="InterPro" id="IPR001227">
    <property type="entry name" value="Ac_transferase_dom_sf"/>
</dbReference>
<dbReference type="Proteomes" id="UP001596409">
    <property type="component" value="Unassembled WGS sequence"/>
</dbReference>
<evidence type="ECO:0000313" key="10">
    <source>
        <dbReference type="Proteomes" id="UP001596409"/>
    </source>
</evidence>
<dbReference type="InterPro" id="IPR020841">
    <property type="entry name" value="PKS_Beta-ketoAc_synthase_dom"/>
</dbReference>
<name>A0ABW2E4Q1_9ACTN</name>
<dbReference type="PANTHER" id="PTHR43775">
    <property type="entry name" value="FATTY ACID SYNTHASE"/>
    <property type="match status" value="1"/>
</dbReference>
<keyword evidence="5" id="KW-0045">Antibiotic biosynthesis</keyword>
<dbReference type="InterPro" id="IPR014031">
    <property type="entry name" value="Ketoacyl_synth_C"/>
</dbReference>
<organism evidence="9 10">
    <name type="scientific">Streptomyces viridiviolaceus</name>
    <dbReference type="NCBI Taxonomy" id="68282"/>
    <lineage>
        <taxon>Bacteria</taxon>
        <taxon>Bacillati</taxon>
        <taxon>Actinomycetota</taxon>
        <taxon>Actinomycetes</taxon>
        <taxon>Kitasatosporales</taxon>
        <taxon>Streptomycetaceae</taxon>
        <taxon>Streptomyces</taxon>
    </lineage>
</organism>
<feature type="non-terminal residue" evidence="9">
    <location>
        <position position="752"/>
    </location>
</feature>
<reference evidence="10" key="1">
    <citation type="journal article" date="2019" name="Int. J. Syst. Evol. Microbiol.">
        <title>The Global Catalogue of Microorganisms (GCM) 10K type strain sequencing project: providing services to taxonomists for standard genome sequencing and annotation.</title>
        <authorList>
            <consortium name="The Broad Institute Genomics Platform"/>
            <consortium name="The Broad Institute Genome Sequencing Center for Infectious Disease"/>
            <person name="Wu L."/>
            <person name="Ma J."/>
        </authorList>
    </citation>
    <scope>NUCLEOTIDE SEQUENCE [LARGE SCALE GENOMIC DNA]</scope>
    <source>
        <strain evidence="10">JCM 4855</strain>
    </source>
</reference>
<dbReference type="PROSITE" id="PS00606">
    <property type="entry name" value="KS3_1"/>
    <property type="match status" value="1"/>
</dbReference>
<dbReference type="InterPro" id="IPR016035">
    <property type="entry name" value="Acyl_Trfase/lysoPLipase"/>
</dbReference>
<dbReference type="InterPro" id="IPR014043">
    <property type="entry name" value="Acyl_transferase_dom"/>
</dbReference>
<dbReference type="InterPro" id="IPR050091">
    <property type="entry name" value="PKS_NRPS_Biosynth_Enz"/>
</dbReference>
<dbReference type="PANTHER" id="PTHR43775:SF51">
    <property type="entry name" value="INACTIVE PHENOLPHTHIOCEROL SYNTHESIS POLYKETIDE SYNTHASE TYPE I PKS1-RELATED"/>
    <property type="match status" value="1"/>
</dbReference>
<dbReference type="InterPro" id="IPR016036">
    <property type="entry name" value="Malonyl_transacylase_ACP-bd"/>
</dbReference>
<keyword evidence="7" id="KW-0012">Acyltransferase</keyword>
<feature type="domain" description="Ketosynthase family 3 (KS3)" evidence="8">
    <location>
        <begin position="33"/>
        <end position="459"/>
    </location>
</feature>
<dbReference type="EMBL" id="JBHSYM010000047">
    <property type="protein sequence ID" value="MFC7014327.1"/>
    <property type="molecule type" value="Genomic_DNA"/>
</dbReference>
<keyword evidence="6" id="KW-0511">Multifunctional enzyme</keyword>
<keyword evidence="4" id="KW-0808">Transferase</keyword>
<dbReference type="Pfam" id="PF16197">
    <property type="entry name" value="KAsynt_C_assoc"/>
    <property type="match status" value="1"/>
</dbReference>
<evidence type="ECO:0000313" key="9">
    <source>
        <dbReference type="EMBL" id="MFC7014327.1"/>
    </source>
</evidence>
<dbReference type="InterPro" id="IPR032821">
    <property type="entry name" value="PKS_assoc"/>
</dbReference>
<dbReference type="Gene3D" id="3.40.47.10">
    <property type="match status" value="1"/>
</dbReference>
<gene>
    <name evidence="9" type="ORF">ACFQMH_21880</name>
</gene>
<evidence type="ECO:0000259" key="8">
    <source>
        <dbReference type="PROSITE" id="PS52004"/>
    </source>
</evidence>
<evidence type="ECO:0000256" key="1">
    <source>
        <dbReference type="ARBA" id="ARBA00001957"/>
    </source>
</evidence>
<dbReference type="SMART" id="SM00827">
    <property type="entry name" value="PKS_AT"/>
    <property type="match status" value="1"/>
</dbReference>
<evidence type="ECO:0000256" key="4">
    <source>
        <dbReference type="ARBA" id="ARBA00022679"/>
    </source>
</evidence>
<dbReference type="InterPro" id="IPR036299">
    <property type="entry name" value="Polyketide_synth_docking_sf"/>
</dbReference>
<dbReference type="Pfam" id="PF08990">
    <property type="entry name" value="Docking"/>
    <property type="match status" value="1"/>
</dbReference>
<evidence type="ECO:0000256" key="3">
    <source>
        <dbReference type="ARBA" id="ARBA00022553"/>
    </source>
</evidence>
<dbReference type="SMART" id="SM00825">
    <property type="entry name" value="PKS_KS"/>
    <property type="match status" value="1"/>
</dbReference>
<evidence type="ECO:0000256" key="7">
    <source>
        <dbReference type="ARBA" id="ARBA00023315"/>
    </source>
</evidence>
<dbReference type="Gene3D" id="3.30.70.3290">
    <property type="match status" value="1"/>
</dbReference>
<dbReference type="SUPFAM" id="SSF53901">
    <property type="entry name" value="Thiolase-like"/>
    <property type="match status" value="1"/>
</dbReference>
<dbReference type="InterPro" id="IPR015083">
    <property type="entry name" value="NorB/c/GfsB-D-like_docking"/>
</dbReference>
<keyword evidence="2" id="KW-0596">Phosphopantetheine</keyword>
<dbReference type="InterPro" id="IPR018201">
    <property type="entry name" value="Ketoacyl_synth_AS"/>
</dbReference>
<keyword evidence="3" id="KW-0597">Phosphoprotein</keyword>
<evidence type="ECO:0000256" key="5">
    <source>
        <dbReference type="ARBA" id="ARBA00023194"/>
    </source>
</evidence>
<dbReference type="SUPFAM" id="SSF101173">
    <property type="entry name" value="Docking domain B of the erythromycin polyketide synthase (DEBS)"/>
    <property type="match status" value="1"/>
</dbReference>
<comment type="cofactor">
    <cofactor evidence="1">
        <name>pantetheine 4'-phosphate</name>
        <dbReference type="ChEBI" id="CHEBI:47942"/>
    </cofactor>
</comment>
<dbReference type="CDD" id="cd00833">
    <property type="entry name" value="PKS"/>
    <property type="match status" value="1"/>
</dbReference>